<dbReference type="EMBL" id="JBHSRF010000039">
    <property type="protein sequence ID" value="MFC6084253.1"/>
    <property type="molecule type" value="Genomic_DNA"/>
</dbReference>
<keyword evidence="2" id="KW-1185">Reference proteome</keyword>
<evidence type="ECO:0000313" key="2">
    <source>
        <dbReference type="Proteomes" id="UP001596137"/>
    </source>
</evidence>
<protein>
    <recommendedName>
        <fullName evidence="3">Cytochrome P450</fullName>
    </recommendedName>
</protein>
<evidence type="ECO:0000313" key="1">
    <source>
        <dbReference type="EMBL" id="MFC6084253.1"/>
    </source>
</evidence>
<gene>
    <name evidence="1" type="ORF">ACFP1K_24040</name>
</gene>
<dbReference type="Proteomes" id="UP001596137">
    <property type="component" value="Unassembled WGS sequence"/>
</dbReference>
<sequence>MAHVEHAGNCARAGRAVFLPREFIVHDETAMRSEASRHFAPYAPSVQDAVFVPANQAARLPGGLEPLTLSRLMLPYFEGATPETLIKLRESESEAFSRFAYWMRAKLKEFDGAPSEAAIRDIVAELDYGVAELAVEARKLSRGRLLNGVHVGFFSISIAVVAMNPDPLTQQIAGMVGSVTLLDLVREIVASRDARDDLRKSEFFVPYLIKRPDGLGRVRR</sequence>
<name>A0ABW1NLM1_9ACTN</name>
<organism evidence="1 2">
    <name type="scientific">Sphaerisporangium aureirubrum</name>
    <dbReference type="NCBI Taxonomy" id="1544736"/>
    <lineage>
        <taxon>Bacteria</taxon>
        <taxon>Bacillati</taxon>
        <taxon>Actinomycetota</taxon>
        <taxon>Actinomycetes</taxon>
        <taxon>Streptosporangiales</taxon>
        <taxon>Streptosporangiaceae</taxon>
        <taxon>Sphaerisporangium</taxon>
    </lineage>
</organism>
<evidence type="ECO:0008006" key="3">
    <source>
        <dbReference type="Google" id="ProtNLM"/>
    </source>
</evidence>
<comment type="caution">
    <text evidence="1">The sequence shown here is derived from an EMBL/GenBank/DDBJ whole genome shotgun (WGS) entry which is preliminary data.</text>
</comment>
<dbReference type="RefSeq" id="WP_380757111.1">
    <property type="nucleotide sequence ID" value="NZ_JBHSRF010000039.1"/>
</dbReference>
<reference evidence="2" key="1">
    <citation type="journal article" date="2019" name="Int. J. Syst. Evol. Microbiol.">
        <title>The Global Catalogue of Microorganisms (GCM) 10K type strain sequencing project: providing services to taxonomists for standard genome sequencing and annotation.</title>
        <authorList>
            <consortium name="The Broad Institute Genomics Platform"/>
            <consortium name="The Broad Institute Genome Sequencing Center for Infectious Disease"/>
            <person name="Wu L."/>
            <person name="Ma J."/>
        </authorList>
    </citation>
    <scope>NUCLEOTIDE SEQUENCE [LARGE SCALE GENOMIC DNA]</scope>
    <source>
        <strain evidence="2">JCM 30346</strain>
    </source>
</reference>
<accession>A0ABW1NLM1</accession>
<proteinExistence type="predicted"/>